<dbReference type="AlphaFoldDB" id="A0A059FD43"/>
<name>A0A059FD43_9PROT</name>
<dbReference type="Proteomes" id="UP000024816">
    <property type="component" value="Unassembled WGS sequence"/>
</dbReference>
<keyword evidence="2" id="KW-1185">Reference proteome</keyword>
<dbReference type="PATRIC" id="fig|1280952.3.peg.1845"/>
<dbReference type="RefSeq" id="WP_035581308.1">
    <property type="nucleotide sequence ID" value="NZ_ARYJ01000005.1"/>
</dbReference>
<organism evidence="1 2">
    <name type="scientific">Hyphomonas jannaschiana VP2</name>
    <dbReference type="NCBI Taxonomy" id="1280952"/>
    <lineage>
        <taxon>Bacteria</taxon>
        <taxon>Pseudomonadati</taxon>
        <taxon>Pseudomonadota</taxon>
        <taxon>Alphaproteobacteria</taxon>
        <taxon>Hyphomonadales</taxon>
        <taxon>Hyphomonadaceae</taxon>
        <taxon>Hyphomonas</taxon>
    </lineage>
</organism>
<accession>A0A059FD43</accession>
<dbReference type="OrthoDB" id="7631247at2"/>
<gene>
    <name evidence="1" type="ORF">HJA_09259</name>
</gene>
<dbReference type="EMBL" id="ARYJ01000005">
    <property type="protein sequence ID" value="KCZ88545.1"/>
    <property type="molecule type" value="Genomic_DNA"/>
</dbReference>
<evidence type="ECO:0000313" key="2">
    <source>
        <dbReference type="Proteomes" id="UP000024816"/>
    </source>
</evidence>
<evidence type="ECO:0000313" key="1">
    <source>
        <dbReference type="EMBL" id="KCZ88545.1"/>
    </source>
</evidence>
<protein>
    <submittedName>
        <fullName evidence="1">Uncharacterized protein</fullName>
    </submittedName>
</protein>
<dbReference type="STRING" id="1280952.HJA_09259"/>
<proteinExistence type="predicted"/>
<reference evidence="1 2" key="1">
    <citation type="journal article" date="2014" name="Antonie Van Leeuwenhoek">
        <title>Hyphomonas beringensis sp. nov. and Hyphomonas chukchiensis sp. nov., isolated from surface seawater of the Bering Sea and Chukchi Sea.</title>
        <authorList>
            <person name="Li C."/>
            <person name="Lai Q."/>
            <person name="Li G."/>
            <person name="Dong C."/>
            <person name="Wang J."/>
            <person name="Liao Y."/>
            <person name="Shao Z."/>
        </authorList>
    </citation>
    <scope>NUCLEOTIDE SEQUENCE [LARGE SCALE GENOMIC DNA]</scope>
    <source>
        <strain evidence="1 2">VP2</strain>
    </source>
</reference>
<dbReference type="eggNOG" id="ENOG5032F5J">
    <property type="taxonomic scope" value="Bacteria"/>
</dbReference>
<comment type="caution">
    <text evidence="1">The sequence shown here is derived from an EMBL/GenBank/DDBJ whole genome shotgun (WGS) entry which is preliminary data.</text>
</comment>
<sequence>MKDRIFFPLALLVAAGMVGIALMPGIGRLPTGAVTGDGVNYSEITVSGDYLNKIIAGGDAVTRLIDGPDGRKQLYIEADAGVLDAAPELGPHFRLAADMEVQFAGYTVRCTVRARPADVSGALQMQTNYSAGRVGDSGWHVFDLERGFQDFSFTYDVPLMEGDQGVDYFGIRPVVPEKTRALIVEEVKFERLRRWAED</sequence>